<dbReference type="Proteomes" id="UP000325004">
    <property type="component" value="Chromosome"/>
</dbReference>
<organism evidence="2 3">
    <name type="scientific">Candidatus Cytomitobacter primus</name>
    <dbReference type="NCBI Taxonomy" id="2066024"/>
    <lineage>
        <taxon>Bacteria</taxon>
        <taxon>Pseudomonadati</taxon>
        <taxon>Pseudomonadota</taxon>
        <taxon>Alphaproteobacteria</taxon>
        <taxon>Holosporales</taxon>
        <taxon>Holosporaceae</taxon>
        <taxon>Candidatus Cytomitobacter</taxon>
    </lineage>
</organism>
<dbReference type="AlphaFoldDB" id="A0A5C0UFP0"/>
<protein>
    <submittedName>
        <fullName evidence="2">Uncharacterized protein</fullName>
    </submittedName>
</protein>
<feature type="coiled-coil region" evidence="1">
    <location>
        <begin position="833"/>
        <end position="860"/>
    </location>
</feature>
<reference evidence="2 3" key="1">
    <citation type="submission" date="2019-08" db="EMBL/GenBank/DDBJ databases">
        <title>Highly reduced genomes of protist endosymbionts show evolutionary convergence.</title>
        <authorList>
            <person name="George E."/>
            <person name="Husnik F."/>
            <person name="Tashyreva D."/>
            <person name="Prokopchuk G."/>
            <person name="Horak A."/>
            <person name="Kwong W.K."/>
            <person name="Lukes J."/>
            <person name="Keeling P.J."/>
        </authorList>
    </citation>
    <scope>NUCLEOTIDE SEQUENCE [LARGE SCALE GENOMIC DNA]</scope>
    <source>
        <strain evidence="2">1604LC</strain>
    </source>
</reference>
<dbReference type="RefSeq" id="WP_148971653.1">
    <property type="nucleotide sequence ID" value="NZ_CP043316.1"/>
</dbReference>
<sequence>MKYNNKFILSIAMACSINADQVSDMAFLRHVVEVDMFKHVSKKEYTDKQNAFLANSDANEVSAIMINEGGRSVYIENNGSDAYLVPNTIQLSYHTNHLPLTPDQINLIKDSKCHYTNNNRIATVFEAVKNDPNNNITEKKVARKLISDYYNGVNKLSESALVAIIISADLSNDGDDSDISKIKLLINDTSKHALFDNQYAIATNTAQRELLFKKDAAMFKLQNAMEAKFGQKGHDDLAKLLEYKPTELVESYEKIAEYEMIANQIKDLEYLLEELKILEIHENTSSNLYKKLDDLHLNDSNSDLNPQEKVKRLKDKFAQYTVDAFNSLRLIRVNIDSVKGFGVLKDELDAFIDKADPKLYQTAQAIYDAIKITADDTIFNAIKADTIKDMINNLPSSDDLSTMFKDLYTTMVESAKYYENMMIAGAIDFSNDLVKLKDQDTNEYYNKLFADYSSFNSQELTALTALTDEIQCFMKKDNLENSGLAKLNKAFELANSERIDETKVGFYYKNTLLIDELVQQAGDMRHDEDGAVLGAFHINTNGIETLKKELIAHFDKYIESKKTVLLKEAYIVNNALHAKIDEMTNVIWQIEGTKEPGGGEDHPILNIIKDEFTALSDTLSSEKTFDGVSNTIRSIVFNTTGDLKSVIDGSIDQLNINMINKVIANYKSITDSLKALETESVNHMKTANASTQLLDSATTSSALLYKSELEKMFADAKELYSDVANDISAPDGVKIEIGINLQNNFDALFKQVPSSIQINLEHMINGHYQNYFLNSNIHEYIVKNEKKTITEQKNAVQIKIDQLVVDRDALEILTNVVVKQAKIRSLSSVSNYINTEDADINKLAEEYEDAKEEFDATRTSIIITKQVTQ</sequence>
<keyword evidence="1" id="KW-0175">Coiled coil</keyword>
<evidence type="ECO:0000313" key="2">
    <source>
        <dbReference type="EMBL" id="QEK38537.1"/>
    </source>
</evidence>
<accession>A0A5C0UFP0</accession>
<evidence type="ECO:0000256" key="1">
    <source>
        <dbReference type="SAM" id="Coils"/>
    </source>
</evidence>
<dbReference type="KEGG" id="cpri:FZC34_01270"/>
<proteinExistence type="predicted"/>
<name>A0A5C0UFP0_9PROT</name>
<dbReference type="EMBL" id="CP043316">
    <property type="protein sequence ID" value="QEK38537.1"/>
    <property type="molecule type" value="Genomic_DNA"/>
</dbReference>
<evidence type="ECO:0000313" key="3">
    <source>
        <dbReference type="Proteomes" id="UP000325004"/>
    </source>
</evidence>
<gene>
    <name evidence="2" type="ORF">FZC34_01270</name>
</gene>
<keyword evidence="3" id="KW-1185">Reference proteome</keyword>